<reference evidence="1" key="1">
    <citation type="submission" date="2022-06" db="EMBL/GenBank/DDBJ databases">
        <title>Phylogenomic reconstructions and comparative analyses of Kickxellomycotina fungi.</title>
        <authorList>
            <person name="Reynolds N.K."/>
            <person name="Stajich J.E."/>
            <person name="Barry K."/>
            <person name="Grigoriev I.V."/>
            <person name="Crous P."/>
            <person name="Smith M.E."/>
        </authorList>
    </citation>
    <scope>NUCLEOTIDE SEQUENCE</scope>
    <source>
        <strain evidence="1">RSA 2271</strain>
    </source>
</reference>
<keyword evidence="2" id="KW-1185">Reference proteome</keyword>
<evidence type="ECO:0000313" key="2">
    <source>
        <dbReference type="Proteomes" id="UP001145114"/>
    </source>
</evidence>
<gene>
    <name evidence="1" type="ORF">EV182_001467</name>
</gene>
<comment type="caution">
    <text evidence="1">The sequence shown here is derived from an EMBL/GenBank/DDBJ whole genome shotgun (WGS) entry which is preliminary data.</text>
</comment>
<sequence length="159" mass="17161">QQQQQQQQQQRVAAQPSVASFISSRSIDDHSALATVPLPTTTKVLSELAGTSQYTAQNTTAGQSPPTHSINDQFVVANRQNHHQQQQQQQHPRVGADEFGGVAANSVGIGNIDDSMMMNSKPRPAYQLPKGYTAHLGPGGTINVNDNILLAKQLSTAHW</sequence>
<name>A0ACC1HJN5_9FUNG</name>
<proteinExistence type="predicted"/>
<protein>
    <submittedName>
        <fullName evidence="1">Uncharacterized protein</fullName>
    </submittedName>
</protein>
<feature type="non-terminal residue" evidence="1">
    <location>
        <position position="1"/>
    </location>
</feature>
<evidence type="ECO:0000313" key="1">
    <source>
        <dbReference type="EMBL" id="KAJ1675338.1"/>
    </source>
</evidence>
<dbReference type="EMBL" id="JAMZIH010005356">
    <property type="protein sequence ID" value="KAJ1675338.1"/>
    <property type="molecule type" value="Genomic_DNA"/>
</dbReference>
<accession>A0ACC1HJN5</accession>
<dbReference type="Proteomes" id="UP001145114">
    <property type="component" value="Unassembled WGS sequence"/>
</dbReference>
<organism evidence="1 2">
    <name type="scientific">Spiromyces aspiralis</name>
    <dbReference type="NCBI Taxonomy" id="68401"/>
    <lineage>
        <taxon>Eukaryota</taxon>
        <taxon>Fungi</taxon>
        <taxon>Fungi incertae sedis</taxon>
        <taxon>Zoopagomycota</taxon>
        <taxon>Kickxellomycotina</taxon>
        <taxon>Kickxellomycetes</taxon>
        <taxon>Kickxellales</taxon>
        <taxon>Kickxellaceae</taxon>
        <taxon>Spiromyces</taxon>
    </lineage>
</organism>